<sequence>MIIFNDRYAILVLIPFCVAMSIVLRAESSGPQSVDIFNDEIPLQWELYDDGCRVIGENGHRLLEVVTTDVFSDNWAMADLNAFDGFEGKALRVRGEIRCEQLARENSTYRWAGAKLVVVQESTNGERESSTLAKYGTTQWEPVEEIFFLDPGSELTVMIGIEGASGSAWFRNFNLALIDATDVYPAAGSNITQAAYSESVESMPHRRGFMSPSTFTEAFFGKDMPEMKRWGANLLRLQLIRNWNQADSDQSVEEYLLWVRQRVPDILRVLDLADELDMQVVLDLHVPPGGRRRPGGEMNLFHEKKFAEAFLDAWKVLATSVAGHPALYGYDLLNEPYQKVVPADEVDYLELQYRAAQMVREIDKETPIIIESNLNASPKTFRYLKPLPLEDIIYQVHMYEPALYTHQGVGGNPLLEAAYPGTLPAGFYEKNEYFDRRKLKEVLQPVRDFQLKYGAKIYVGEFSTARWSKGGERYLEDCISIFEEYGWDWSYHAFREWDGWSLEHADEKEDRKRSESDTDRKKVLLQALERNSQ</sequence>
<comment type="similarity">
    <text evidence="3">Belongs to the glycosyl hydrolase 5 (cellulase A) family.</text>
</comment>
<dbReference type="GO" id="GO:0009251">
    <property type="term" value="P:glucan catabolic process"/>
    <property type="evidence" value="ECO:0007669"/>
    <property type="project" value="TreeGrafter"/>
</dbReference>
<evidence type="ECO:0000256" key="2">
    <source>
        <dbReference type="ARBA" id="ARBA00023295"/>
    </source>
</evidence>
<dbReference type="RefSeq" id="WP_185674811.1">
    <property type="nucleotide sequence ID" value="NZ_JACHVB010000014.1"/>
</dbReference>
<gene>
    <name evidence="5" type="ORF">H5P28_06015</name>
</gene>
<evidence type="ECO:0000256" key="1">
    <source>
        <dbReference type="ARBA" id="ARBA00022801"/>
    </source>
</evidence>
<proteinExistence type="inferred from homology"/>
<protein>
    <submittedName>
        <fullName evidence="5">Cellulase family glycosylhydrolase</fullName>
    </submittedName>
</protein>
<dbReference type="GO" id="GO:0009986">
    <property type="term" value="C:cell surface"/>
    <property type="evidence" value="ECO:0007669"/>
    <property type="project" value="TreeGrafter"/>
</dbReference>
<dbReference type="GO" id="GO:0005576">
    <property type="term" value="C:extracellular region"/>
    <property type="evidence" value="ECO:0007669"/>
    <property type="project" value="TreeGrafter"/>
</dbReference>
<keyword evidence="6" id="KW-1185">Reference proteome</keyword>
<feature type="domain" description="Glycoside hydrolase family 5" evidence="4">
    <location>
        <begin position="225"/>
        <end position="492"/>
    </location>
</feature>
<dbReference type="Gene3D" id="3.20.20.80">
    <property type="entry name" value="Glycosidases"/>
    <property type="match status" value="1"/>
</dbReference>
<reference evidence="5 6" key="1">
    <citation type="submission" date="2020-07" db="EMBL/GenBank/DDBJ databases">
        <authorList>
            <person name="Feng X."/>
        </authorList>
    </citation>
    <scope>NUCLEOTIDE SEQUENCE [LARGE SCALE GENOMIC DNA]</scope>
    <source>
        <strain evidence="5 6">JCM31066</strain>
    </source>
</reference>
<dbReference type="AlphaFoldDB" id="A0A842HBL6"/>
<evidence type="ECO:0000313" key="6">
    <source>
        <dbReference type="Proteomes" id="UP000546464"/>
    </source>
</evidence>
<dbReference type="InterPro" id="IPR017853">
    <property type="entry name" value="GH"/>
</dbReference>
<dbReference type="Gene3D" id="2.60.120.260">
    <property type="entry name" value="Galactose-binding domain-like"/>
    <property type="match status" value="1"/>
</dbReference>
<keyword evidence="1 3" id="KW-0378">Hydrolase</keyword>
<dbReference type="EMBL" id="JACHVB010000014">
    <property type="protein sequence ID" value="MBC2593812.1"/>
    <property type="molecule type" value="Genomic_DNA"/>
</dbReference>
<dbReference type="InterPro" id="IPR050386">
    <property type="entry name" value="Glycosyl_hydrolase_5"/>
</dbReference>
<dbReference type="PANTHER" id="PTHR31297">
    <property type="entry name" value="GLUCAN ENDO-1,6-BETA-GLUCOSIDASE B"/>
    <property type="match status" value="1"/>
</dbReference>
<dbReference type="PANTHER" id="PTHR31297:SF13">
    <property type="entry name" value="PUTATIVE-RELATED"/>
    <property type="match status" value="1"/>
</dbReference>
<dbReference type="Pfam" id="PF00150">
    <property type="entry name" value="Cellulase"/>
    <property type="match status" value="1"/>
</dbReference>
<organism evidence="5 6">
    <name type="scientific">Ruficoccus amylovorans</name>
    <dbReference type="NCBI Taxonomy" id="1804625"/>
    <lineage>
        <taxon>Bacteria</taxon>
        <taxon>Pseudomonadati</taxon>
        <taxon>Verrucomicrobiota</taxon>
        <taxon>Opitutia</taxon>
        <taxon>Puniceicoccales</taxon>
        <taxon>Cerasicoccaceae</taxon>
        <taxon>Ruficoccus</taxon>
    </lineage>
</organism>
<evidence type="ECO:0000313" key="5">
    <source>
        <dbReference type="EMBL" id="MBC2593812.1"/>
    </source>
</evidence>
<keyword evidence="2 3" id="KW-0326">Glycosidase</keyword>
<accession>A0A842HBL6</accession>
<dbReference type="SUPFAM" id="SSF51445">
    <property type="entry name" value="(Trans)glycosidases"/>
    <property type="match status" value="1"/>
</dbReference>
<dbReference type="Proteomes" id="UP000546464">
    <property type="component" value="Unassembled WGS sequence"/>
</dbReference>
<dbReference type="InterPro" id="IPR001547">
    <property type="entry name" value="Glyco_hydro_5"/>
</dbReference>
<evidence type="ECO:0000256" key="3">
    <source>
        <dbReference type="RuleBase" id="RU361153"/>
    </source>
</evidence>
<name>A0A842HBL6_9BACT</name>
<comment type="caution">
    <text evidence="5">The sequence shown here is derived from an EMBL/GenBank/DDBJ whole genome shotgun (WGS) entry which is preliminary data.</text>
</comment>
<evidence type="ECO:0000259" key="4">
    <source>
        <dbReference type="Pfam" id="PF00150"/>
    </source>
</evidence>
<dbReference type="GO" id="GO:0008422">
    <property type="term" value="F:beta-glucosidase activity"/>
    <property type="evidence" value="ECO:0007669"/>
    <property type="project" value="TreeGrafter"/>
</dbReference>